<dbReference type="Proteomes" id="UP001341281">
    <property type="component" value="Chromosome 03"/>
</dbReference>
<evidence type="ECO:0000313" key="6">
    <source>
        <dbReference type="EMBL" id="WVZ66432.1"/>
    </source>
</evidence>
<sequence>MSSSARDPCFGNLPVPVPVPERLGYVQCNLCATILLVGVPCGGRLQLMKTVAVQCGSCGGILSVALPPPAAASVVVELPLQQEAAGGGVDPPPKDSDESSGEDRETVVAENLAVPVVNKPPVRKQRTPSAYNCFIKEEIRRIKAGDPSITHKEAFSAASKNHKKKK</sequence>
<dbReference type="GO" id="GO:0009944">
    <property type="term" value="P:polarity specification of adaxial/abaxial axis"/>
    <property type="evidence" value="ECO:0007669"/>
    <property type="project" value="TreeGrafter"/>
</dbReference>
<dbReference type="GO" id="GO:0045165">
    <property type="term" value="P:cell fate commitment"/>
    <property type="evidence" value="ECO:0007669"/>
    <property type="project" value="TreeGrafter"/>
</dbReference>
<feature type="compositionally biased region" description="Basic and acidic residues" evidence="3">
    <location>
        <begin position="92"/>
        <end position="107"/>
    </location>
</feature>
<comment type="subcellular location">
    <subcellularLocation>
        <location evidence="1">Nucleus</location>
    </subcellularLocation>
</comment>
<dbReference type="Pfam" id="PF24868">
    <property type="entry name" value="YABBY_N"/>
    <property type="match status" value="1"/>
</dbReference>
<proteinExistence type="predicted"/>
<feature type="region of interest" description="Disordered" evidence="3">
    <location>
        <begin position="145"/>
        <end position="166"/>
    </location>
</feature>
<evidence type="ECO:0000256" key="1">
    <source>
        <dbReference type="ARBA" id="ARBA00004123"/>
    </source>
</evidence>
<dbReference type="GO" id="GO:0005634">
    <property type="term" value="C:nucleus"/>
    <property type="evidence" value="ECO:0007669"/>
    <property type="project" value="UniProtKB-SubCell"/>
</dbReference>
<dbReference type="PANTHER" id="PTHR31675">
    <property type="entry name" value="PROTEIN YABBY 6-RELATED"/>
    <property type="match status" value="1"/>
</dbReference>
<gene>
    <name evidence="6" type="ORF">U9M48_015647</name>
</gene>
<reference evidence="6 7" key="1">
    <citation type="submission" date="2024-02" db="EMBL/GenBank/DDBJ databases">
        <title>High-quality chromosome-scale genome assembly of Pensacola bahiagrass (Paspalum notatum Flugge var. saurae).</title>
        <authorList>
            <person name="Vega J.M."/>
            <person name="Podio M."/>
            <person name="Orjuela J."/>
            <person name="Siena L.A."/>
            <person name="Pessino S.C."/>
            <person name="Combes M.C."/>
            <person name="Mariac C."/>
            <person name="Albertini E."/>
            <person name="Pupilli F."/>
            <person name="Ortiz J.P.A."/>
            <person name="Leblanc O."/>
        </authorList>
    </citation>
    <scope>NUCLEOTIDE SEQUENCE [LARGE SCALE GENOMIC DNA]</scope>
    <source>
        <strain evidence="6">R1</strain>
        <tissue evidence="6">Leaf</tissue>
    </source>
</reference>
<dbReference type="Pfam" id="PF04690">
    <property type="entry name" value="YABBY"/>
    <property type="match status" value="1"/>
</dbReference>
<dbReference type="InterPro" id="IPR056776">
    <property type="entry name" value="YABBY_N"/>
</dbReference>
<feature type="compositionally biased region" description="Basic and acidic residues" evidence="3">
    <location>
        <begin position="145"/>
        <end position="154"/>
    </location>
</feature>
<evidence type="ECO:0000256" key="2">
    <source>
        <dbReference type="ARBA" id="ARBA00023242"/>
    </source>
</evidence>
<evidence type="ECO:0000259" key="4">
    <source>
        <dbReference type="Pfam" id="PF04690"/>
    </source>
</evidence>
<dbReference type="InterPro" id="IPR056775">
    <property type="entry name" value="YABBY_C"/>
</dbReference>
<organism evidence="6 7">
    <name type="scientific">Paspalum notatum var. saurae</name>
    <dbReference type="NCBI Taxonomy" id="547442"/>
    <lineage>
        <taxon>Eukaryota</taxon>
        <taxon>Viridiplantae</taxon>
        <taxon>Streptophyta</taxon>
        <taxon>Embryophyta</taxon>
        <taxon>Tracheophyta</taxon>
        <taxon>Spermatophyta</taxon>
        <taxon>Magnoliopsida</taxon>
        <taxon>Liliopsida</taxon>
        <taxon>Poales</taxon>
        <taxon>Poaceae</taxon>
        <taxon>PACMAD clade</taxon>
        <taxon>Panicoideae</taxon>
        <taxon>Andropogonodae</taxon>
        <taxon>Paspaleae</taxon>
        <taxon>Paspalinae</taxon>
        <taxon>Paspalum</taxon>
    </lineage>
</organism>
<dbReference type="GO" id="GO:0048481">
    <property type="term" value="P:plant ovule development"/>
    <property type="evidence" value="ECO:0007669"/>
    <property type="project" value="TreeGrafter"/>
</dbReference>
<evidence type="ECO:0000256" key="3">
    <source>
        <dbReference type="SAM" id="MobiDB-lite"/>
    </source>
</evidence>
<dbReference type="InterPro" id="IPR006780">
    <property type="entry name" value="YABBY"/>
</dbReference>
<dbReference type="EMBL" id="CP144747">
    <property type="protein sequence ID" value="WVZ66432.1"/>
    <property type="molecule type" value="Genomic_DNA"/>
</dbReference>
<feature type="region of interest" description="Disordered" evidence="3">
    <location>
        <begin position="82"/>
        <end position="113"/>
    </location>
</feature>
<evidence type="ECO:0000313" key="7">
    <source>
        <dbReference type="Proteomes" id="UP001341281"/>
    </source>
</evidence>
<dbReference type="PANTHER" id="PTHR31675:SF8">
    <property type="entry name" value="AXIAL REGULATOR YABBY 4"/>
    <property type="match status" value="1"/>
</dbReference>
<feature type="domain" description="YABBY N-terminal" evidence="5">
    <location>
        <begin position="20"/>
        <end position="67"/>
    </location>
</feature>
<keyword evidence="2" id="KW-0539">Nucleus</keyword>
<keyword evidence="7" id="KW-1185">Reference proteome</keyword>
<feature type="domain" description="YABBY protein C-terminal" evidence="4">
    <location>
        <begin position="113"/>
        <end position="162"/>
    </location>
</feature>
<evidence type="ECO:0000259" key="5">
    <source>
        <dbReference type="Pfam" id="PF24868"/>
    </source>
</evidence>
<protein>
    <submittedName>
        <fullName evidence="6">Uncharacterized protein</fullName>
    </submittedName>
</protein>
<dbReference type="AlphaFoldDB" id="A0AAQ3WLQ8"/>
<accession>A0AAQ3WLQ8</accession>
<name>A0AAQ3WLQ8_PASNO</name>